<dbReference type="AlphaFoldDB" id="A0A919LCV0"/>
<comment type="caution">
    <text evidence="1">The sequence shown here is derived from an EMBL/GenBank/DDBJ whole genome shotgun (WGS) entry which is preliminary data.</text>
</comment>
<name>A0A919LCV0_9ACTN</name>
<dbReference type="SUPFAM" id="SSF140453">
    <property type="entry name" value="EsxAB dimer-like"/>
    <property type="match status" value="1"/>
</dbReference>
<dbReference type="EMBL" id="BNEE01000006">
    <property type="protein sequence ID" value="GHI86330.1"/>
    <property type="molecule type" value="Genomic_DNA"/>
</dbReference>
<organism evidence="1 2">
    <name type="scientific">Streptomyces xanthophaeus</name>
    <dbReference type="NCBI Taxonomy" id="67385"/>
    <lineage>
        <taxon>Bacteria</taxon>
        <taxon>Bacillati</taxon>
        <taxon>Actinomycetota</taxon>
        <taxon>Actinomycetes</taxon>
        <taxon>Kitasatosporales</taxon>
        <taxon>Streptomycetaceae</taxon>
        <taxon>Streptomyces</taxon>
    </lineage>
</organism>
<gene>
    <name evidence="1" type="ORF">Sxan_36940</name>
</gene>
<dbReference type="GeneID" id="96806777"/>
<evidence type="ECO:0000313" key="2">
    <source>
        <dbReference type="Proteomes" id="UP000600026"/>
    </source>
</evidence>
<evidence type="ECO:0000313" key="1">
    <source>
        <dbReference type="EMBL" id="GHI86330.1"/>
    </source>
</evidence>
<keyword evidence="2" id="KW-1185">Reference proteome</keyword>
<dbReference type="Proteomes" id="UP000600026">
    <property type="component" value="Unassembled WGS sequence"/>
</dbReference>
<dbReference type="InterPro" id="IPR036689">
    <property type="entry name" value="ESAT-6-like_sf"/>
</dbReference>
<dbReference type="RefSeq" id="WP_031149547.1">
    <property type="nucleotide sequence ID" value="NZ_BNEE01000006.1"/>
</dbReference>
<protein>
    <submittedName>
        <fullName evidence="1">Uncharacterized protein</fullName>
    </submittedName>
</protein>
<proteinExistence type="predicted"/>
<accession>A0A919LCV0</accession>
<sequence>MTSLRVDIDQLTRLTRALDSALVSLREARRALDHVRADQLGTADLDAACDGFQDRWAHGARELTKRVKRVREGVDRSAAQYAELEAAVREAFRRAAADPRA</sequence>
<dbReference type="OrthoDB" id="4551929at2"/>
<reference evidence="1" key="1">
    <citation type="submission" date="2020-09" db="EMBL/GenBank/DDBJ databases">
        <title>Whole genome shotgun sequence of Streptomyces xanthophaeus NBRC 12829.</title>
        <authorList>
            <person name="Komaki H."/>
            <person name="Tamura T."/>
        </authorList>
    </citation>
    <scope>NUCLEOTIDE SEQUENCE</scope>
    <source>
        <strain evidence="1">NBRC 12829</strain>
    </source>
</reference>